<dbReference type="FunFam" id="3.30.565.10:FF:000006">
    <property type="entry name" value="Sensor histidine kinase WalK"/>
    <property type="match status" value="1"/>
</dbReference>
<feature type="transmembrane region" description="Helical" evidence="11">
    <location>
        <begin position="12"/>
        <end position="35"/>
    </location>
</feature>
<evidence type="ECO:0000256" key="1">
    <source>
        <dbReference type="ARBA" id="ARBA00000085"/>
    </source>
</evidence>
<dbReference type="SMART" id="SM00304">
    <property type="entry name" value="HAMP"/>
    <property type="match status" value="1"/>
</dbReference>
<evidence type="ECO:0000256" key="7">
    <source>
        <dbReference type="ARBA" id="ARBA00022777"/>
    </source>
</evidence>
<dbReference type="GO" id="GO:0000155">
    <property type="term" value="F:phosphorelay sensor kinase activity"/>
    <property type="evidence" value="ECO:0007669"/>
    <property type="project" value="InterPro"/>
</dbReference>
<dbReference type="CDD" id="cd00082">
    <property type="entry name" value="HisKA"/>
    <property type="match status" value="1"/>
</dbReference>
<organism evidence="14 15">
    <name type="scientific">Thermosporothrix hazakensis</name>
    <dbReference type="NCBI Taxonomy" id="644383"/>
    <lineage>
        <taxon>Bacteria</taxon>
        <taxon>Bacillati</taxon>
        <taxon>Chloroflexota</taxon>
        <taxon>Ktedonobacteria</taxon>
        <taxon>Ktedonobacterales</taxon>
        <taxon>Thermosporotrichaceae</taxon>
        <taxon>Thermosporothrix</taxon>
    </lineage>
</organism>
<sequence length="498" mass="55992">MFKASRYALPLHWRLTLFYTLILVLALWLFSAFLLNRTEQEGYTSIDRELQTRALSVRLGKMLFMQATPPVETIPALNGLGDEAIAIEVLRYEHSSFTLLATTATVSEQDILNTGIQAQAPPPVPWDAASASLVVQGKGEHCNQREMGALCRYSTITFHSERIRVFTYKSPDSLHIIQTAQSYRLLERRLDELRRMYLLQGLFLVGLALLGNSLIGRGLLGTVRRITNSARTISETRDFGKRLPERPGLVRDEFTTLTETFNRMLDALERLYREQQRFIADASHELRAPITAIRCNLDLLAKARDLPPEEQQEALADVQAEAERMSRLVNDLLWLARSDSLAAPPQHRQVKLDSLLLDVFRQYHRVKESNRPRLRLQETEPVCVLGDADQLKQALVALIDNALKYTPPEGIVSLSLTVQGQQALLRVSDTGPGIAAHDIPLLFERFYRTAEARAHRDGSGLGLAIVQRIVQDHKGTVTVASEWGKGSTFTIQVPLTTP</sequence>
<dbReference type="EC" id="2.7.13.3" evidence="3"/>
<dbReference type="GO" id="GO:0005886">
    <property type="term" value="C:plasma membrane"/>
    <property type="evidence" value="ECO:0007669"/>
    <property type="project" value="TreeGrafter"/>
</dbReference>
<accession>A0A326UDI0</accession>
<feature type="domain" description="HAMP" evidence="13">
    <location>
        <begin position="217"/>
        <end position="273"/>
    </location>
</feature>
<feature type="transmembrane region" description="Helical" evidence="11">
    <location>
        <begin position="197"/>
        <end position="220"/>
    </location>
</feature>
<dbReference type="PROSITE" id="PS50109">
    <property type="entry name" value="HIS_KIN"/>
    <property type="match status" value="1"/>
</dbReference>
<dbReference type="SMART" id="SM00388">
    <property type="entry name" value="HisKA"/>
    <property type="match status" value="1"/>
</dbReference>
<dbReference type="Gene3D" id="1.10.287.130">
    <property type="match status" value="1"/>
</dbReference>
<comment type="caution">
    <text evidence="14">The sequence shown here is derived from an EMBL/GenBank/DDBJ whole genome shotgun (WGS) entry which is preliminary data.</text>
</comment>
<evidence type="ECO:0000256" key="3">
    <source>
        <dbReference type="ARBA" id="ARBA00012438"/>
    </source>
</evidence>
<dbReference type="InterPro" id="IPR005467">
    <property type="entry name" value="His_kinase_dom"/>
</dbReference>
<evidence type="ECO:0000256" key="10">
    <source>
        <dbReference type="ARBA" id="ARBA00023136"/>
    </source>
</evidence>
<dbReference type="CDD" id="cd06225">
    <property type="entry name" value="HAMP"/>
    <property type="match status" value="1"/>
</dbReference>
<evidence type="ECO:0000256" key="11">
    <source>
        <dbReference type="SAM" id="Phobius"/>
    </source>
</evidence>
<dbReference type="Pfam" id="PF00512">
    <property type="entry name" value="HisKA"/>
    <property type="match status" value="1"/>
</dbReference>
<proteinExistence type="predicted"/>
<dbReference type="Pfam" id="PF02518">
    <property type="entry name" value="HATPase_c"/>
    <property type="match status" value="1"/>
</dbReference>
<dbReference type="PRINTS" id="PR00344">
    <property type="entry name" value="BCTRLSENSOR"/>
</dbReference>
<dbReference type="InterPro" id="IPR036097">
    <property type="entry name" value="HisK_dim/P_sf"/>
</dbReference>
<evidence type="ECO:0000256" key="6">
    <source>
        <dbReference type="ARBA" id="ARBA00022692"/>
    </source>
</evidence>
<dbReference type="InterPro" id="IPR003661">
    <property type="entry name" value="HisK_dim/P_dom"/>
</dbReference>
<dbReference type="PROSITE" id="PS50885">
    <property type="entry name" value="HAMP"/>
    <property type="match status" value="1"/>
</dbReference>
<evidence type="ECO:0000259" key="13">
    <source>
        <dbReference type="PROSITE" id="PS50885"/>
    </source>
</evidence>
<keyword evidence="4" id="KW-0597">Phosphoprotein</keyword>
<dbReference type="CDD" id="cd00075">
    <property type="entry name" value="HATPase"/>
    <property type="match status" value="1"/>
</dbReference>
<dbReference type="PANTHER" id="PTHR45436">
    <property type="entry name" value="SENSOR HISTIDINE KINASE YKOH"/>
    <property type="match status" value="1"/>
</dbReference>
<dbReference type="Pfam" id="PF00672">
    <property type="entry name" value="HAMP"/>
    <property type="match status" value="1"/>
</dbReference>
<evidence type="ECO:0000256" key="2">
    <source>
        <dbReference type="ARBA" id="ARBA00004370"/>
    </source>
</evidence>
<dbReference type="Gene3D" id="3.30.565.10">
    <property type="entry name" value="Histidine kinase-like ATPase, C-terminal domain"/>
    <property type="match status" value="1"/>
</dbReference>
<dbReference type="RefSeq" id="WP_170142246.1">
    <property type="nucleotide sequence ID" value="NZ_BIFX01000001.1"/>
</dbReference>
<evidence type="ECO:0000256" key="4">
    <source>
        <dbReference type="ARBA" id="ARBA00022553"/>
    </source>
</evidence>
<keyword evidence="8 11" id="KW-1133">Transmembrane helix</keyword>
<evidence type="ECO:0000313" key="15">
    <source>
        <dbReference type="Proteomes" id="UP000248806"/>
    </source>
</evidence>
<evidence type="ECO:0000259" key="12">
    <source>
        <dbReference type="PROSITE" id="PS50109"/>
    </source>
</evidence>
<dbReference type="EMBL" id="QKUF01000001">
    <property type="protein sequence ID" value="PZW35891.1"/>
    <property type="molecule type" value="Genomic_DNA"/>
</dbReference>
<comment type="subcellular location">
    <subcellularLocation>
        <location evidence="2">Membrane</location>
    </subcellularLocation>
</comment>
<dbReference type="Proteomes" id="UP000248806">
    <property type="component" value="Unassembled WGS sequence"/>
</dbReference>
<keyword evidence="10 11" id="KW-0472">Membrane</keyword>
<dbReference type="PANTHER" id="PTHR45436:SF5">
    <property type="entry name" value="SENSOR HISTIDINE KINASE TRCS"/>
    <property type="match status" value="1"/>
</dbReference>
<evidence type="ECO:0000256" key="5">
    <source>
        <dbReference type="ARBA" id="ARBA00022679"/>
    </source>
</evidence>
<dbReference type="FunFam" id="1.10.287.130:FF:000001">
    <property type="entry name" value="Two-component sensor histidine kinase"/>
    <property type="match status" value="1"/>
</dbReference>
<dbReference type="Gene3D" id="6.10.340.10">
    <property type="match status" value="1"/>
</dbReference>
<keyword evidence="15" id="KW-1185">Reference proteome</keyword>
<dbReference type="InterPro" id="IPR003660">
    <property type="entry name" value="HAMP_dom"/>
</dbReference>
<protein>
    <recommendedName>
        <fullName evidence="3">histidine kinase</fullName>
        <ecNumber evidence="3">2.7.13.3</ecNumber>
    </recommendedName>
</protein>
<dbReference type="InterPro" id="IPR036890">
    <property type="entry name" value="HATPase_C_sf"/>
</dbReference>
<gene>
    <name evidence="14" type="ORF">EI42_00055</name>
</gene>
<dbReference type="InterPro" id="IPR004358">
    <property type="entry name" value="Sig_transdc_His_kin-like_C"/>
</dbReference>
<name>A0A326UDI0_THEHA</name>
<keyword evidence="9" id="KW-0902">Two-component regulatory system</keyword>
<keyword evidence="5" id="KW-0808">Transferase</keyword>
<feature type="domain" description="Histidine kinase" evidence="12">
    <location>
        <begin position="281"/>
        <end position="497"/>
    </location>
</feature>
<keyword evidence="6 11" id="KW-0812">Transmembrane</keyword>
<dbReference type="SUPFAM" id="SSF47384">
    <property type="entry name" value="Homodimeric domain of signal transducing histidine kinase"/>
    <property type="match status" value="1"/>
</dbReference>
<dbReference type="InterPro" id="IPR050428">
    <property type="entry name" value="TCS_sensor_his_kinase"/>
</dbReference>
<dbReference type="AlphaFoldDB" id="A0A326UDI0"/>
<dbReference type="SUPFAM" id="SSF55874">
    <property type="entry name" value="ATPase domain of HSP90 chaperone/DNA topoisomerase II/histidine kinase"/>
    <property type="match status" value="1"/>
</dbReference>
<evidence type="ECO:0000256" key="9">
    <source>
        <dbReference type="ARBA" id="ARBA00023012"/>
    </source>
</evidence>
<keyword evidence="7 14" id="KW-0418">Kinase</keyword>
<reference evidence="14 15" key="1">
    <citation type="submission" date="2018-06" db="EMBL/GenBank/DDBJ databases">
        <title>Genomic Encyclopedia of Archaeal and Bacterial Type Strains, Phase II (KMG-II): from individual species to whole genera.</title>
        <authorList>
            <person name="Goeker M."/>
        </authorList>
    </citation>
    <scope>NUCLEOTIDE SEQUENCE [LARGE SCALE GENOMIC DNA]</scope>
    <source>
        <strain evidence="14 15">ATCC BAA-1881</strain>
    </source>
</reference>
<comment type="catalytic activity">
    <reaction evidence="1">
        <text>ATP + protein L-histidine = ADP + protein N-phospho-L-histidine.</text>
        <dbReference type="EC" id="2.7.13.3"/>
    </reaction>
</comment>
<dbReference type="SMART" id="SM00387">
    <property type="entry name" value="HATPase_c"/>
    <property type="match status" value="1"/>
</dbReference>
<dbReference type="InterPro" id="IPR003594">
    <property type="entry name" value="HATPase_dom"/>
</dbReference>
<evidence type="ECO:0000256" key="8">
    <source>
        <dbReference type="ARBA" id="ARBA00022989"/>
    </source>
</evidence>
<evidence type="ECO:0000313" key="14">
    <source>
        <dbReference type="EMBL" id="PZW35891.1"/>
    </source>
</evidence>